<dbReference type="RefSeq" id="XP_029223105.1">
    <property type="nucleotide sequence ID" value="XM_029376767.1"/>
</dbReference>
<dbReference type="AlphaFoldDB" id="A0A422MQW3"/>
<feature type="region of interest" description="Disordered" evidence="1">
    <location>
        <begin position="20"/>
        <end position="75"/>
    </location>
</feature>
<reference evidence="2 3" key="1">
    <citation type="journal article" date="2018" name="BMC Genomics">
        <title>Genomic comparison of Trypanosoma conorhini and Trypanosoma rangeli to Trypanosoma cruzi strains of high and low virulence.</title>
        <authorList>
            <person name="Bradwell K.R."/>
            <person name="Koparde V.N."/>
            <person name="Matveyev A.V."/>
            <person name="Serrano M.G."/>
            <person name="Alves J.M."/>
            <person name="Parikh H."/>
            <person name="Huang B."/>
            <person name="Lee V."/>
            <person name="Espinosa-Alvarez O."/>
            <person name="Ortiz P.A."/>
            <person name="Costa-Martins A.G."/>
            <person name="Teixeira M.M."/>
            <person name="Buck G.A."/>
        </authorList>
    </citation>
    <scope>NUCLEOTIDE SEQUENCE [LARGE SCALE GENOMIC DNA]</scope>
    <source>
        <strain evidence="2 3">025E</strain>
    </source>
</reference>
<gene>
    <name evidence="2" type="ORF">Tco025E_09972</name>
</gene>
<keyword evidence="3" id="KW-1185">Reference proteome</keyword>
<evidence type="ECO:0000313" key="2">
    <source>
        <dbReference type="EMBL" id="RNE95599.1"/>
    </source>
</evidence>
<evidence type="ECO:0000313" key="3">
    <source>
        <dbReference type="Proteomes" id="UP000284403"/>
    </source>
</evidence>
<organism evidence="2 3">
    <name type="scientific">Trypanosoma conorhini</name>
    <dbReference type="NCBI Taxonomy" id="83891"/>
    <lineage>
        <taxon>Eukaryota</taxon>
        <taxon>Discoba</taxon>
        <taxon>Euglenozoa</taxon>
        <taxon>Kinetoplastea</taxon>
        <taxon>Metakinetoplastina</taxon>
        <taxon>Trypanosomatida</taxon>
        <taxon>Trypanosomatidae</taxon>
        <taxon>Trypanosoma</taxon>
    </lineage>
</organism>
<sequence length="441" mass="47613">MELRGSYICSGWVVGIGSRRKRESRKLSPAPPYFPCGGRGACARPASLSLERGPQSRPPPPNRGHNGAPPREPSRQKHLFTVPRCSLAFACVMLIVLGRGRAPWSGPRSPIAPGASRNRPSLAATWRPPQRGRNTISHTPLPARGAAILAAGGGGLHKQPASPLKKRGRFGCHKFGCFAAFFAAPRPQALPHRIAHAGAPFGRKFFATPAWSFCRLAPRRFEKVAFFSSVCPRVWSEVCLPFGGRRARRAPQRSRGDSAIRRLGRASCEETAGRPRSRESGGAGGRRVPGFGGARGITRRKTSPGRARAPKADFATFAPAPWPEVSPGPWLPIFLNLRSGELLKDFLSLPRTASPASLKFYPPPPVCETKLPADTPPTPSQPEGVRGQAAATKPPPFLLLVGRLCRQRSCGCPRQRAKGNAPLVRGDGARRKHASRTTHPR</sequence>
<protein>
    <submittedName>
        <fullName evidence="2">Uncharacterized protein</fullName>
    </submittedName>
</protein>
<proteinExistence type="predicted"/>
<comment type="caution">
    <text evidence="2">The sequence shown here is derived from an EMBL/GenBank/DDBJ whole genome shotgun (WGS) entry which is preliminary data.</text>
</comment>
<accession>A0A422MQW3</accession>
<feature type="compositionally biased region" description="Basic residues" evidence="1">
    <location>
        <begin position="430"/>
        <end position="441"/>
    </location>
</feature>
<evidence type="ECO:0000256" key="1">
    <source>
        <dbReference type="SAM" id="MobiDB-lite"/>
    </source>
</evidence>
<feature type="compositionally biased region" description="Gly residues" evidence="1">
    <location>
        <begin position="281"/>
        <end position="295"/>
    </location>
</feature>
<dbReference type="GeneID" id="40323583"/>
<dbReference type="EMBL" id="MKKU01001405">
    <property type="protein sequence ID" value="RNE95599.1"/>
    <property type="molecule type" value="Genomic_DNA"/>
</dbReference>
<feature type="region of interest" description="Disordered" evidence="1">
    <location>
        <begin position="105"/>
        <end position="139"/>
    </location>
</feature>
<dbReference type="Proteomes" id="UP000284403">
    <property type="component" value="Unassembled WGS sequence"/>
</dbReference>
<feature type="region of interest" description="Disordered" evidence="1">
    <location>
        <begin position="411"/>
        <end position="441"/>
    </location>
</feature>
<feature type="compositionally biased region" description="Basic and acidic residues" evidence="1">
    <location>
        <begin position="267"/>
        <end position="279"/>
    </location>
</feature>
<name>A0A422MQW3_9TRYP</name>
<feature type="region of interest" description="Disordered" evidence="1">
    <location>
        <begin position="371"/>
        <end position="391"/>
    </location>
</feature>
<feature type="region of interest" description="Disordered" evidence="1">
    <location>
        <begin position="246"/>
        <end position="312"/>
    </location>
</feature>